<dbReference type="PROSITE" id="PS51635">
    <property type="entry name" value="PNPLA"/>
    <property type="match status" value="1"/>
</dbReference>
<reference evidence="5" key="1">
    <citation type="journal article" date="2019" name="Int. J. Syst. Evol. Microbiol.">
        <title>The Global Catalogue of Microorganisms (GCM) 10K type strain sequencing project: providing services to taxonomists for standard genome sequencing and annotation.</title>
        <authorList>
            <consortium name="The Broad Institute Genomics Platform"/>
            <consortium name="The Broad Institute Genome Sequencing Center for Infectious Disease"/>
            <person name="Wu L."/>
            <person name="Ma J."/>
        </authorList>
    </citation>
    <scope>NUCLEOTIDE SEQUENCE [LARGE SCALE GENOMIC DNA]</scope>
    <source>
        <strain evidence="5">TISTR 1571</strain>
    </source>
</reference>
<comment type="caution">
    <text evidence="2">Lacks conserved residue(s) required for the propagation of feature annotation.</text>
</comment>
<proteinExistence type="predicted"/>
<dbReference type="PANTHER" id="PTHR46394">
    <property type="entry name" value="ANNEXIN"/>
    <property type="match status" value="1"/>
</dbReference>
<accession>A0ABW5Q6K5</accession>
<dbReference type="InterPro" id="IPR016035">
    <property type="entry name" value="Acyl_Trfase/lysoPLipase"/>
</dbReference>
<dbReference type="InterPro" id="IPR052580">
    <property type="entry name" value="Lipid_Hydrolase"/>
</dbReference>
<dbReference type="Gene3D" id="3.40.1090.10">
    <property type="entry name" value="Cytosolic phospholipase A2 catalytic domain"/>
    <property type="match status" value="2"/>
</dbReference>
<comment type="caution">
    <text evidence="4">The sequence shown here is derived from an EMBL/GenBank/DDBJ whole genome shotgun (WGS) entry which is preliminary data.</text>
</comment>
<dbReference type="EMBL" id="JBHUMZ010000007">
    <property type="protein sequence ID" value="MFD2637420.1"/>
    <property type="molecule type" value="Genomic_DNA"/>
</dbReference>
<feature type="active site" description="Proton acceptor" evidence="2">
    <location>
        <position position="184"/>
    </location>
</feature>
<dbReference type="SUPFAM" id="SSF52151">
    <property type="entry name" value="FabD/lysophospholipase-like"/>
    <property type="match status" value="1"/>
</dbReference>
<protein>
    <submittedName>
        <fullName evidence="4">Patatin-like phospholipase family protein</fullName>
    </submittedName>
</protein>
<dbReference type="Pfam" id="PF01734">
    <property type="entry name" value="Patatin"/>
    <property type="match status" value="1"/>
</dbReference>
<keyword evidence="5" id="KW-1185">Reference proteome</keyword>
<feature type="domain" description="PNPLA" evidence="3">
    <location>
        <begin position="5"/>
        <end position="197"/>
    </location>
</feature>
<evidence type="ECO:0000256" key="2">
    <source>
        <dbReference type="PROSITE-ProRule" id="PRU01161"/>
    </source>
</evidence>
<feature type="active site" description="Nucleophile" evidence="2">
    <location>
        <position position="38"/>
    </location>
</feature>
<dbReference type="CDD" id="cd07207">
    <property type="entry name" value="Pat_ExoU_VipD_like"/>
    <property type="match status" value="1"/>
</dbReference>
<name>A0ABW5Q6K5_9BACI</name>
<evidence type="ECO:0000313" key="4">
    <source>
        <dbReference type="EMBL" id="MFD2637420.1"/>
    </source>
</evidence>
<evidence type="ECO:0000259" key="3">
    <source>
        <dbReference type="PROSITE" id="PS51635"/>
    </source>
</evidence>
<keyword evidence="2" id="KW-0378">Hydrolase</keyword>
<sequence>MEVDGVFSGGGIKAFAFLGALDECERQDIRFKRIVGASSGALIAALITAGYKPGELKTIIDQIDTEKFLDPHPIAKHIPLVKWLWLYFRLGLYQGDYIENWIEDLLKAKGVHTFADLNDNLYIVGADITNGRIAIFPDDLENIYGIDSSMFSVAKAVRISISIPYFFQPINLKTNHVNKCVFVDGGTLSNFPYWVFKQEKLKNNRPSLGIKLSSNDPVVPGQKIKTAFDMLPAIVSTMIHAHDTKYISNKEAENIMFIPINDEVNATDFDLSQEKKDYLYNIGKESAKKHFSSWDVIKNS</sequence>
<organism evidence="4 5">
    <name type="scientific">Piscibacillus salipiscarius</name>
    <dbReference type="NCBI Taxonomy" id="299480"/>
    <lineage>
        <taxon>Bacteria</taxon>
        <taxon>Bacillati</taxon>
        <taxon>Bacillota</taxon>
        <taxon>Bacilli</taxon>
        <taxon>Bacillales</taxon>
        <taxon>Bacillaceae</taxon>
        <taxon>Piscibacillus</taxon>
    </lineage>
</organism>
<dbReference type="Proteomes" id="UP001597452">
    <property type="component" value="Unassembled WGS sequence"/>
</dbReference>
<gene>
    <name evidence="4" type="ORF">ACFSW4_00835</name>
</gene>
<dbReference type="RefSeq" id="WP_054752934.1">
    <property type="nucleotide sequence ID" value="NZ_JBHUMZ010000007.1"/>
</dbReference>
<evidence type="ECO:0000256" key="1">
    <source>
        <dbReference type="ARBA" id="ARBA00023098"/>
    </source>
</evidence>
<feature type="short sequence motif" description="DGA/G" evidence="2">
    <location>
        <begin position="184"/>
        <end position="186"/>
    </location>
</feature>
<dbReference type="InterPro" id="IPR002641">
    <property type="entry name" value="PNPLA_dom"/>
</dbReference>
<feature type="short sequence motif" description="GXSXG" evidence="2">
    <location>
        <begin position="36"/>
        <end position="40"/>
    </location>
</feature>
<keyword evidence="2" id="KW-0442">Lipid degradation</keyword>
<keyword evidence="1 2" id="KW-0443">Lipid metabolism</keyword>
<dbReference type="PANTHER" id="PTHR46394:SF1">
    <property type="entry name" value="PNPLA DOMAIN-CONTAINING PROTEIN"/>
    <property type="match status" value="1"/>
</dbReference>
<evidence type="ECO:0000313" key="5">
    <source>
        <dbReference type="Proteomes" id="UP001597452"/>
    </source>
</evidence>